<dbReference type="Gene3D" id="1.20.1250.20">
    <property type="entry name" value="MFS general substrate transporter like domains"/>
    <property type="match status" value="1"/>
</dbReference>
<dbReference type="SUPFAM" id="SSF103473">
    <property type="entry name" value="MFS general substrate transporter"/>
    <property type="match status" value="1"/>
</dbReference>
<evidence type="ECO:0000256" key="5">
    <source>
        <dbReference type="ARBA" id="ARBA00022989"/>
    </source>
</evidence>
<accession>A0ABS9CQS3</accession>
<sequence length="154" mass="16932">MPPYARLMACFLLIGVANSFLNLLISAYISERGETRASTEKGSIRALLTNRGLLLVSLACLLYMGQQSAVNLWIASYVQTEMGSEQAAGIALTLYWTGIMLRRFLQSAISGRINAGKWLCVCCTVSAVLFRLAFWVGSPVLLSAVLFFCVRKPR</sequence>
<keyword evidence="6 7" id="KW-0472">Membrane</keyword>
<keyword evidence="3" id="KW-0813">Transport</keyword>
<dbReference type="RefSeq" id="WP_235323742.1">
    <property type="nucleotide sequence ID" value="NZ_JAFBIT010000002.1"/>
</dbReference>
<reference evidence="8 9" key="1">
    <citation type="submission" date="2020-12" db="EMBL/GenBank/DDBJ databases">
        <title>Whole genome sequences of gut porcine anaerobes.</title>
        <authorList>
            <person name="Kubasova T."/>
            <person name="Jahodarova E."/>
            <person name="Rychlik I."/>
        </authorList>
    </citation>
    <scope>NUCLEOTIDE SEQUENCE [LARGE SCALE GENOMIC DNA]</scope>
    <source>
        <strain evidence="8 9">An867</strain>
    </source>
</reference>
<keyword evidence="5 7" id="KW-1133">Transmembrane helix</keyword>
<feature type="transmembrane region" description="Helical" evidence="7">
    <location>
        <begin position="6"/>
        <end position="25"/>
    </location>
</feature>
<evidence type="ECO:0000256" key="3">
    <source>
        <dbReference type="ARBA" id="ARBA00022448"/>
    </source>
</evidence>
<comment type="similarity">
    <text evidence="2">Belongs to the major facilitator superfamily.</text>
</comment>
<keyword evidence="9" id="KW-1185">Reference proteome</keyword>
<dbReference type="Proteomes" id="UP001299220">
    <property type="component" value="Unassembled WGS sequence"/>
</dbReference>
<proteinExistence type="inferred from homology"/>
<dbReference type="EMBL" id="JAFBIT010000002">
    <property type="protein sequence ID" value="MCF2652711.1"/>
    <property type="molecule type" value="Genomic_DNA"/>
</dbReference>
<comment type="subcellular location">
    <subcellularLocation>
        <location evidence="1">Endomembrane system</location>
        <topology evidence="1">Multi-pass membrane protein</topology>
    </subcellularLocation>
</comment>
<protein>
    <recommendedName>
        <fullName evidence="10">MFS transporter</fullName>
    </recommendedName>
</protein>
<organism evidence="8 9">
    <name type="scientific">Anaeromassilibacillus senegalensis</name>
    <dbReference type="NCBI Taxonomy" id="1673717"/>
    <lineage>
        <taxon>Bacteria</taxon>
        <taxon>Bacillati</taxon>
        <taxon>Bacillota</taxon>
        <taxon>Clostridia</taxon>
        <taxon>Eubacteriales</taxon>
        <taxon>Acutalibacteraceae</taxon>
        <taxon>Anaeromassilibacillus</taxon>
    </lineage>
</organism>
<keyword evidence="4 7" id="KW-0812">Transmembrane</keyword>
<gene>
    <name evidence="8" type="ORF">JQM67_08855</name>
</gene>
<evidence type="ECO:0000256" key="4">
    <source>
        <dbReference type="ARBA" id="ARBA00022692"/>
    </source>
</evidence>
<evidence type="ECO:0000256" key="6">
    <source>
        <dbReference type="ARBA" id="ARBA00023136"/>
    </source>
</evidence>
<comment type="caution">
    <text evidence="8">The sequence shown here is derived from an EMBL/GenBank/DDBJ whole genome shotgun (WGS) entry which is preliminary data.</text>
</comment>
<evidence type="ECO:0000256" key="1">
    <source>
        <dbReference type="ARBA" id="ARBA00004127"/>
    </source>
</evidence>
<dbReference type="InterPro" id="IPR051788">
    <property type="entry name" value="MFS_Transporter"/>
</dbReference>
<evidence type="ECO:0000256" key="7">
    <source>
        <dbReference type="SAM" id="Phobius"/>
    </source>
</evidence>
<evidence type="ECO:0000313" key="9">
    <source>
        <dbReference type="Proteomes" id="UP001299220"/>
    </source>
</evidence>
<dbReference type="PANTHER" id="PTHR23514">
    <property type="entry name" value="BYPASS OF STOP CODON PROTEIN 6"/>
    <property type="match status" value="1"/>
</dbReference>
<evidence type="ECO:0008006" key="10">
    <source>
        <dbReference type="Google" id="ProtNLM"/>
    </source>
</evidence>
<dbReference type="InterPro" id="IPR036259">
    <property type="entry name" value="MFS_trans_sf"/>
</dbReference>
<feature type="transmembrane region" description="Helical" evidence="7">
    <location>
        <begin position="46"/>
        <end position="66"/>
    </location>
</feature>
<evidence type="ECO:0000313" key="8">
    <source>
        <dbReference type="EMBL" id="MCF2652711.1"/>
    </source>
</evidence>
<name>A0ABS9CQS3_9FIRM</name>
<evidence type="ECO:0000256" key="2">
    <source>
        <dbReference type="ARBA" id="ARBA00008335"/>
    </source>
</evidence>
<feature type="transmembrane region" description="Helical" evidence="7">
    <location>
        <begin position="117"/>
        <end position="148"/>
    </location>
</feature>
<dbReference type="PANTHER" id="PTHR23514:SF3">
    <property type="entry name" value="BYPASS OF STOP CODON PROTEIN 6"/>
    <property type="match status" value="1"/>
</dbReference>